<dbReference type="AlphaFoldDB" id="A0A7J5ULK8"/>
<evidence type="ECO:0000313" key="3">
    <source>
        <dbReference type="EMBL" id="KAE8763257.1"/>
    </source>
</evidence>
<protein>
    <submittedName>
        <fullName evidence="3">SDR family oxidoreductase</fullName>
    </submittedName>
</protein>
<keyword evidence="4" id="KW-1185">Reference proteome</keyword>
<dbReference type="InterPro" id="IPR002347">
    <property type="entry name" value="SDR_fam"/>
</dbReference>
<dbReference type="GO" id="GO:0016491">
    <property type="term" value="F:oxidoreductase activity"/>
    <property type="evidence" value="ECO:0007669"/>
    <property type="project" value="UniProtKB-KW"/>
</dbReference>
<dbReference type="SUPFAM" id="SSF51735">
    <property type="entry name" value="NAD(P)-binding Rossmann-fold domains"/>
    <property type="match status" value="1"/>
</dbReference>
<evidence type="ECO:0000313" key="4">
    <source>
        <dbReference type="Proteomes" id="UP000451860"/>
    </source>
</evidence>
<gene>
    <name evidence="3" type="ORF">GB883_15050</name>
</gene>
<name>A0A7J5ULK8_9MICO</name>
<dbReference type="PRINTS" id="PR00080">
    <property type="entry name" value="SDRFAMILY"/>
</dbReference>
<dbReference type="Gene3D" id="3.40.50.720">
    <property type="entry name" value="NAD(P)-binding Rossmann-like Domain"/>
    <property type="match status" value="1"/>
</dbReference>
<dbReference type="InterPro" id="IPR036291">
    <property type="entry name" value="NAD(P)-bd_dom_sf"/>
</dbReference>
<dbReference type="OrthoDB" id="7064009at2"/>
<dbReference type="PRINTS" id="PR00081">
    <property type="entry name" value="GDHRDH"/>
</dbReference>
<dbReference type="RefSeq" id="WP_152359813.1">
    <property type="nucleotide sequence ID" value="NZ_WHJE01000084.1"/>
</dbReference>
<dbReference type="Proteomes" id="UP000451860">
    <property type="component" value="Unassembled WGS sequence"/>
</dbReference>
<evidence type="ECO:0000256" key="1">
    <source>
        <dbReference type="ARBA" id="ARBA00006484"/>
    </source>
</evidence>
<dbReference type="PANTHER" id="PTHR24321:SF15">
    <property type="entry name" value="OXIDOREDUCTASE UCPA"/>
    <property type="match status" value="1"/>
</dbReference>
<dbReference type="FunFam" id="3.40.50.720:FF:000084">
    <property type="entry name" value="Short-chain dehydrogenase reductase"/>
    <property type="match status" value="1"/>
</dbReference>
<comment type="caution">
    <text evidence="3">The sequence shown here is derived from an EMBL/GenBank/DDBJ whole genome shotgun (WGS) entry which is preliminary data.</text>
</comment>
<feature type="non-terminal residue" evidence="3">
    <location>
        <position position="1"/>
    </location>
</feature>
<sequence length="220" mass="23902">THRVHPGRCTDRLNPPDVSFVHHDVSDEAQWEQVYASAVSRHGRVDVVVNNAGLGFGGPPEEQTLDEWRRLMAVNLDGVFLGTKHAIRTMKEHPPRTGGSIVNLSSIEGLVGDPNLGAHNASKGGVRLYTKSVALYCARERLNIRVNSIHPGYIWTPMVENYLASVGDVTEGRKALDAMHPVGHVGEPIDIAYGVLYLASDESKFVTGAELVIDGGYTAQ</sequence>
<dbReference type="PANTHER" id="PTHR24321">
    <property type="entry name" value="DEHYDROGENASES, SHORT CHAIN"/>
    <property type="match status" value="1"/>
</dbReference>
<organism evidence="3 4">
    <name type="scientific">Georgenia thermotolerans</name>
    <dbReference type="NCBI Taxonomy" id="527326"/>
    <lineage>
        <taxon>Bacteria</taxon>
        <taxon>Bacillati</taxon>
        <taxon>Actinomycetota</taxon>
        <taxon>Actinomycetes</taxon>
        <taxon>Micrococcales</taxon>
        <taxon>Bogoriellaceae</taxon>
        <taxon>Georgenia</taxon>
    </lineage>
</organism>
<proteinExistence type="inferred from homology"/>
<comment type="similarity">
    <text evidence="1">Belongs to the short-chain dehydrogenases/reductases (SDR) family.</text>
</comment>
<dbReference type="EMBL" id="WHJE01000084">
    <property type="protein sequence ID" value="KAE8763257.1"/>
    <property type="molecule type" value="Genomic_DNA"/>
</dbReference>
<evidence type="ECO:0000256" key="2">
    <source>
        <dbReference type="ARBA" id="ARBA00023002"/>
    </source>
</evidence>
<keyword evidence="2" id="KW-0560">Oxidoreductase</keyword>
<accession>A0A7J5ULK8</accession>
<reference evidence="3 4" key="1">
    <citation type="submission" date="2019-10" db="EMBL/GenBank/DDBJ databases">
        <title>Georgenia wutianyii sp. nov. and Georgenia yuyongxinii sp. nov. isolated from plateau pika (Ochotona curzoniae) in the Qinghai-Tibet plateau of China.</title>
        <authorList>
            <person name="Tian Z."/>
        </authorList>
    </citation>
    <scope>NUCLEOTIDE SEQUENCE [LARGE SCALE GENOMIC DNA]</scope>
    <source>
        <strain evidence="3 4">DSM 21501</strain>
    </source>
</reference>
<dbReference type="Pfam" id="PF13561">
    <property type="entry name" value="adh_short_C2"/>
    <property type="match status" value="1"/>
</dbReference>